<dbReference type="KEGG" id="ure:UREG_00552"/>
<dbReference type="Pfam" id="PF01083">
    <property type="entry name" value="Cutinase"/>
    <property type="match status" value="1"/>
</dbReference>
<keyword evidence="3" id="KW-0732">Signal</keyword>
<dbReference type="InParanoid" id="C4JDS5"/>
<dbReference type="Proteomes" id="UP000002058">
    <property type="component" value="Unassembled WGS sequence"/>
</dbReference>
<accession>C4JDS5</accession>
<dbReference type="InterPro" id="IPR029058">
    <property type="entry name" value="AB_hydrolase_fold"/>
</dbReference>
<name>C4JDS5_UNCRE</name>
<organism evidence="4 5">
    <name type="scientific">Uncinocarpus reesii (strain UAMH 1704)</name>
    <dbReference type="NCBI Taxonomy" id="336963"/>
    <lineage>
        <taxon>Eukaryota</taxon>
        <taxon>Fungi</taxon>
        <taxon>Dikarya</taxon>
        <taxon>Ascomycota</taxon>
        <taxon>Pezizomycotina</taxon>
        <taxon>Eurotiomycetes</taxon>
        <taxon>Eurotiomycetidae</taxon>
        <taxon>Onygenales</taxon>
        <taxon>Onygenaceae</taxon>
        <taxon>Uncinocarpus</taxon>
    </lineage>
</organism>
<dbReference type="PANTHER" id="PTHR33630:SF9">
    <property type="entry name" value="CUTINASE 4"/>
    <property type="match status" value="1"/>
</dbReference>
<proteinExistence type="predicted"/>
<evidence type="ECO:0000256" key="1">
    <source>
        <dbReference type="ARBA" id="ARBA00022801"/>
    </source>
</evidence>
<dbReference type="HOGENOM" id="CLU_040058_4_2_1"/>
<dbReference type="ESTHER" id="uncre-c4jds5">
    <property type="family name" value="Acetylxylan_esterase"/>
</dbReference>
<dbReference type="eggNOG" id="ENOG502SP7H">
    <property type="taxonomic scope" value="Eukaryota"/>
</dbReference>
<protein>
    <recommendedName>
        <fullName evidence="6">Acetylxylan esterase 2</fullName>
    </recommendedName>
</protein>
<keyword evidence="2" id="KW-1015">Disulfide bond</keyword>
<dbReference type="AlphaFoldDB" id="C4JDS5"/>
<dbReference type="OMA" id="PRHVPGK"/>
<sequence>MILLSIIAALALNSVVSSGSPLPKVADDCAPIHILSARGSNQPQGEGPTLSPLVDAIVGAHPEASRDSIVWPALILPYDVNSHNGTLAATAALTAYVKKCPDSKIVILGYSQGAHIIGDSLCGGGVTAIVWFGDPRHIGGESYNRGTSRRDGLFGRLPSQSCDYYADRLESYCDTGDFACDRGLDLPVHGEYIPKYTKQALKFVNEKLGQ</sequence>
<dbReference type="EMBL" id="CH476615">
    <property type="protein sequence ID" value="EEP75705.1"/>
    <property type="molecule type" value="Genomic_DNA"/>
</dbReference>
<evidence type="ECO:0000313" key="5">
    <source>
        <dbReference type="Proteomes" id="UP000002058"/>
    </source>
</evidence>
<gene>
    <name evidence="4" type="ORF">UREG_00552</name>
</gene>
<feature type="chain" id="PRO_5002939362" description="Acetylxylan esterase 2" evidence="3">
    <location>
        <begin position="19"/>
        <end position="210"/>
    </location>
</feature>
<dbReference type="GeneID" id="8439472"/>
<evidence type="ECO:0008006" key="6">
    <source>
        <dbReference type="Google" id="ProtNLM"/>
    </source>
</evidence>
<feature type="signal peptide" evidence="3">
    <location>
        <begin position="1"/>
        <end position="18"/>
    </location>
</feature>
<dbReference type="Gene3D" id="3.40.50.1820">
    <property type="entry name" value="alpha/beta hydrolase"/>
    <property type="match status" value="1"/>
</dbReference>
<dbReference type="RefSeq" id="XP_002541038.1">
    <property type="nucleotide sequence ID" value="XM_002540992.1"/>
</dbReference>
<dbReference type="VEuPathDB" id="FungiDB:UREG_00552"/>
<dbReference type="InterPro" id="IPR000675">
    <property type="entry name" value="Cutinase/axe"/>
</dbReference>
<dbReference type="GO" id="GO:0052689">
    <property type="term" value="F:carboxylic ester hydrolase activity"/>
    <property type="evidence" value="ECO:0007669"/>
    <property type="project" value="UniProtKB-ARBA"/>
</dbReference>
<dbReference type="SUPFAM" id="SSF53474">
    <property type="entry name" value="alpha/beta-Hydrolases"/>
    <property type="match status" value="1"/>
</dbReference>
<keyword evidence="1" id="KW-0378">Hydrolase</keyword>
<evidence type="ECO:0000256" key="3">
    <source>
        <dbReference type="SAM" id="SignalP"/>
    </source>
</evidence>
<evidence type="ECO:0000313" key="4">
    <source>
        <dbReference type="EMBL" id="EEP75705.1"/>
    </source>
</evidence>
<keyword evidence="5" id="KW-1185">Reference proteome</keyword>
<evidence type="ECO:0000256" key="2">
    <source>
        <dbReference type="ARBA" id="ARBA00023157"/>
    </source>
</evidence>
<reference evidence="5" key="1">
    <citation type="journal article" date="2009" name="Genome Res.">
        <title>Comparative genomic analyses of the human fungal pathogens Coccidioides and their relatives.</title>
        <authorList>
            <person name="Sharpton T.J."/>
            <person name="Stajich J.E."/>
            <person name="Rounsley S.D."/>
            <person name="Gardner M.J."/>
            <person name="Wortman J.R."/>
            <person name="Jordar V.S."/>
            <person name="Maiti R."/>
            <person name="Kodira C.D."/>
            <person name="Neafsey D.E."/>
            <person name="Zeng Q."/>
            <person name="Hung C.-Y."/>
            <person name="McMahan C."/>
            <person name="Muszewska A."/>
            <person name="Grynberg M."/>
            <person name="Mandel M.A."/>
            <person name="Kellner E.M."/>
            <person name="Barker B.M."/>
            <person name="Galgiani J.N."/>
            <person name="Orbach M.J."/>
            <person name="Kirkland T.N."/>
            <person name="Cole G.T."/>
            <person name="Henn M.R."/>
            <person name="Birren B.W."/>
            <person name="Taylor J.W."/>
        </authorList>
    </citation>
    <scope>NUCLEOTIDE SEQUENCE [LARGE SCALE GENOMIC DNA]</scope>
    <source>
        <strain evidence="5">UAMH 1704</strain>
    </source>
</reference>
<dbReference type="PANTHER" id="PTHR33630">
    <property type="entry name" value="CUTINASE RV1984C-RELATED-RELATED"/>
    <property type="match status" value="1"/>
</dbReference>
<dbReference type="OrthoDB" id="2586582at2759"/>
<dbReference type="SMART" id="SM01110">
    <property type="entry name" value="Cutinase"/>
    <property type="match status" value="1"/>
</dbReference>